<keyword evidence="6 7" id="KW-0472">Membrane</keyword>
<gene>
    <name evidence="8" type="ORF">ACJIZ3_009338</name>
</gene>
<evidence type="ECO:0000313" key="8">
    <source>
        <dbReference type="EMBL" id="KAL3834602.1"/>
    </source>
</evidence>
<comment type="caution">
    <text evidence="8">The sequence shown here is derived from an EMBL/GenBank/DDBJ whole genome shotgun (WGS) entry which is preliminary data.</text>
</comment>
<reference evidence="8 9" key="1">
    <citation type="submission" date="2024-12" db="EMBL/GenBank/DDBJ databases">
        <title>The unique morphological basis and parallel evolutionary history of personate flowers in Penstemon.</title>
        <authorList>
            <person name="Depatie T.H."/>
            <person name="Wessinger C.A."/>
        </authorList>
    </citation>
    <scope>NUCLEOTIDE SEQUENCE [LARGE SCALE GENOMIC DNA]</scope>
    <source>
        <strain evidence="8">WTNN_2</strain>
        <tissue evidence="8">Leaf</tissue>
    </source>
</reference>
<keyword evidence="9" id="KW-1185">Reference proteome</keyword>
<evidence type="ECO:0000256" key="5">
    <source>
        <dbReference type="ARBA" id="ARBA00022989"/>
    </source>
</evidence>
<feature type="transmembrane region" description="Helical" evidence="7">
    <location>
        <begin position="39"/>
        <end position="60"/>
    </location>
</feature>
<keyword evidence="5 7" id="KW-1133">Transmembrane helix</keyword>
<dbReference type="Proteomes" id="UP001634393">
    <property type="component" value="Unassembled WGS sequence"/>
</dbReference>
<accession>A0ABD3TC84</accession>
<evidence type="ECO:0000256" key="4">
    <source>
        <dbReference type="ARBA" id="ARBA00022824"/>
    </source>
</evidence>
<proteinExistence type="inferred from homology"/>
<feature type="transmembrane region" description="Helical" evidence="7">
    <location>
        <begin position="95"/>
        <end position="114"/>
    </location>
</feature>
<dbReference type="Pfam" id="PF07086">
    <property type="entry name" value="Jagunal"/>
    <property type="match status" value="1"/>
</dbReference>
<comment type="subcellular location">
    <subcellularLocation>
        <location evidence="1">Endoplasmic reticulum membrane</location>
        <topology evidence="1">Multi-pass membrane protein</topology>
    </subcellularLocation>
</comment>
<organism evidence="8 9">
    <name type="scientific">Penstemon smallii</name>
    <dbReference type="NCBI Taxonomy" id="265156"/>
    <lineage>
        <taxon>Eukaryota</taxon>
        <taxon>Viridiplantae</taxon>
        <taxon>Streptophyta</taxon>
        <taxon>Embryophyta</taxon>
        <taxon>Tracheophyta</taxon>
        <taxon>Spermatophyta</taxon>
        <taxon>Magnoliopsida</taxon>
        <taxon>eudicotyledons</taxon>
        <taxon>Gunneridae</taxon>
        <taxon>Pentapetalae</taxon>
        <taxon>asterids</taxon>
        <taxon>lamiids</taxon>
        <taxon>Lamiales</taxon>
        <taxon>Plantaginaceae</taxon>
        <taxon>Cheloneae</taxon>
        <taxon>Penstemon</taxon>
    </lineage>
</organism>
<keyword evidence="3 7" id="KW-0812">Transmembrane</keyword>
<evidence type="ECO:0000256" key="2">
    <source>
        <dbReference type="ARBA" id="ARBA00008462"/>
    </source>
</evidence>
<keyword evidence="4" id="KW-0256">Endoplasmic reticulum</keyword>
<evidence type="ECO:0000256" key="7">
    <source>
        <dbReference type="SAM" id="Phobius"/>
    </source>
</evidence>
<comment type="similarity">
    <text evidence="2">Belongs to the jagunal family.</text>
</comment>
<dbReference type="PANTHER" id="PTHR20955">
    <property type="entry name" value="PROTEIN JAGUNAL HOMOLOG 1"/>
    <property type="match status" value="1"/>
</dbReference>
<feature type="transmembrane region" description="Helical" evidence="7">
    <location>
        <begin position="66"/>
        <end position="83"/>
    </location>
</feature>
<protein>
    <submittedName>
        <fullName evidence="8">Uncharacterized protein</fullName>
    </submittedName>
</protein>
<evidence type="ECO:0000256" key="6">
    <source>
        <dbReference type="ARBA" id="ARBA00023136"/>
    </source>
</evidence>
<sequence>MNLRNSVNGRPSGTDGSDFSYRMVVDSRYTKVAQGKSHLSALIFTQAFIQVISTGVLFLSTPLDRVYGSSIVCCFVSLLLGRLGRNRSKVGLLKLYLFGSSVAVIISVASLLNGENSFEIIKNSSIWETSNFELFKIAAVLLGVVVQILSISVTSSLARNMAPPKRAS</sequence>
<evidence type="ECO:0000256" key="1">
    <source>
        <dbReference type="ARBA" id="ARBA00004477"/>
    </source>
</evidence>
<name>A0ABD3TC84_9LAMI</name>
<feature type="transmembrane region" description="Helical" evidence="7">
    <location>
        <begin position="134"/>
        <end position="158"/>
    </location>
</feature>
<evidence type="ECO:0000256" key="3">
    <source>
        <dbReference type="ARBA" id="ARBA00022692"/>
    </source>
</evidence>
<dbReference type="PANTHER" id="PTHR20955:SF1">
    <property type="entry name" value="PROTEIN JAGUNAL HOMOLOG 1"/>
    <property type="match status" value="1"/>
</dbReference>
<dbReference type="AlphaFoldDB" id="A0ABD3TC84"/>
<dbReference type="InterPro" id="IPR009787">
    <property type="entry name" value="Jagunal"/>
</dbReference>
<dbReference type="GO" id="GO:0005789">
    <property type="term" value="C:endoplasmic reticulum membrane"/>
    <property type="evidence" value="ECO:0007669"/>
    <property type="project" value="UniProtKB-SubCell"/>
</dbReference>
<evidence type="ECO:0000313" key="9">
    <source>
        <dbReference type="Proteomes" id="UP001634393"/>
    </source>
</evidence>
<dbReference type="EMBL" id="JBJXBP010000004">
    <property type="protein sequence ID" value="KAL3834602.1"/>
    <property type="molecule type" value="Genomic_DNA"/>
</dbReference>